<dbReference type="Pfam" id="PF12787">
    <property type="entry name" value="EcsC"/>
    <property type="match status" value="1"/>
</dbReference>
<protein>
    <submittedName>
        <fullName evidence="1">EcsC family protein</fullName>
    </submittedName>
</protein>
<dbReference type="PANTHER" id="PTHR41260">
    <property type="entry name" value="PROTEIN ECSC"/>
    <property type="match status" value="1"/>
</dbReference>
<dbReference type="EMBL" id="QVTE01000012">
    <property type="protein sequence ID" value="RFU70765.1"/>
    <property type="molecule type" value="Genomic_DNA"/>
</dbReference>
<sequence length="282" mass="32526">MALTDREKHIWNEISGWEEKLFQYEPTDLEILYEEWLEQAFLLLPEEIRGKFFAKLDSWLFHLHAMVQSSQVQQDARERILASARVFNQDVHSIEDMGSLSIDQLKYIADQQIARHRLYSFAQGGISGTGGIVLLGSDIPAMTVLNLRAVQLIAMTYGIEVNTPFEMTMALKVFRAGGMPRRLQGYGWEELINETKEAEDYYFYEGKEELTDASWLEQPLKQILKAAAITLLRKKLFQGVPLLSVAIGAGSNYRMTRAITEFAHKYYQCRYLLKKRGDNNER</sequence>
<reference evidence="1 2" key="1">
    <citation type="submission" date="2018-08" db="EMBL/GenBank/DDBJ databases">
        <title>Bacillus chawlae sp. nov., Bacillus glennii sp. nov., and Bacillus saganii sp. nov. Isolated from the Vehicle Assembly Building at Kennedy Space Center where the Viking Spacecraft were Assembled.</title>
        <authorList>
            <person name="Seuylemezian A."/>
            <person name="Vaishampayan P."/>
        </authorList>
    </citation>
    <scope>NUCLEOTIDE SEQUENCE [LARGE SCALE GENOMIC DNA]</scope>
    <source>
        <strain evidence="1 2">V47-23a</strain>
    </source>
</reference>
<dbReference type="RefSeq" id="WP_117325629.1">
    <property type="nucleotide sequence ID" value="NZ_QVTE01000012.1"/>
</dbReference>
<gene>
    <name evidence="1" type="ORF">D0469_05450</name>
</gene>
<organism evidence="1 2">
    <name type="scientific">Peribacillus saganii</name>
    <dbReference type="NCBI Taxonomy" id="2303992"/>
    <lineage>
        <taxon>Bacteria</taxon>
        <taxon>Bacillati</taxon>
        <taxon>Bacillota</taxon>
        <taxon>Bacilli</taxon>
        <taxon>Bacillales</taxon>
        <taxon>Bacillaceae</taxon>
        <taxon>Peribacillus</taxon>
    </lineage>
</organism>
<accession>A0A372LRE1</accession>
<comment type="caution">
    <text evidence="1">The sequence shown here is derived from an EMBL/GenBank/DDBJ whole genome shotgun (WGS) entry which is preliminary data.</text>
</comment>
<evidence type="ECO:0000313" key="1">
    <source>
        <dbReference type="EMBL" id="RFU70765.1"/>
    </source>
</evidence>
<dbReference type="AlphaFoldDB" id="A0A372LRE1"/>
<dbReference type="Proteomes" id="UP000264541">
    <property type="component" value="Unassembled WGS sequence"/>
</dbReference>
<name>A0A372LRE1_9BACI</name>
<proteinExistence type="predicted"/>
<evidence type="ECO:0000313" key="2">
    <source>
        <dbReference type="Proteomes" id="UP000264541"/>
    </source>
</evidence>
<dbReference type="PANTHER" id="PTHR41260:SF1">
    <property type="entry name" value="PROTEIN ECSC"/>
    <property type="match status" value="1"/>
</dbReference>
<dbReference type="OrthoDB" id="2040879at2"/>
<dbReference type="InterPro" id="IPR024787">
    <property type="entry name" value="EcsC"/>
</dbReference>
<keyword evidence="2" id="KW-1185">Reference proteome</keyword>